<keyword evidence="4" id="KW-0342">GTP-binding</keyword>
<evidence type="ECO:0000256" key="3">
    <source>
        <dbReference type="ARBA" id="ARBA00022917"/>
    </source>
</evidence>
<dbReference type="SMART" id="SM00838">
    <property type="entry name" value="EFG_C"/>
    <property type="match status" value="1"/>
</dbReference>
<dbReference type="Pfam" id="PF22042">
    <property type="entry name" value="EF-G_D2"/>
    <property type="match status" value="1"/>
</dbReference>
<dbReference type="RefSeq" id="WP_268057402.1">
    <property type="nucleotide sequence ID" value="NZ_JAPOHA010000003.1"/>
</dbReference>
<dbReference type="PROSITE" id="PS51722">
    <property type="entry name" value="G_TR_2"/>
    <property type="match status" value="1"/>
</dbReference>
<reference evidence="8 9" key="1">
    <citation type="submission" date="2022-11" db="EMBL/GenBank/DDBJ databases">
        <authorList>
            <person name="Caiyu Z."/>
        </authorList>
    </citation>
    <scope>NUCLEOTIDE SEQUENCE [LARGE SCALE GENOMIC DNA]</scope>
    <source>
        <strain evidence="8 9">YR-4</strain>
    </source>
</reference>
<name>A0ABT4BSU8_9FIRM</name>
<dbReference type="SUPFAM" id="SSF54980">
    <property type="entry name" value="EF-G C-terminal domain-like"/>
    <property type="match status" value="2"/>
</dbReference>
<dbReference type="SUPFAM" id="SSF52540">
    <property type="entry name" value="P-loop containing nucleoside triphosphate hydrolases"/>
    <property type="match status" value="1"/>
</dbReference>
<dbReference type="SUPFAM" id="SSF54211">
    <property type="entry name" value="Ribosomal protein S5 domain 2-like"/>
    <property type="match status" value="1"/>
</dbReference>
<evidence type="ECO:0000256" key="2">
    <source>
        <dbReference type="ARBA" id="ARBA00022741"/>
    </source>
</evidence>
<feature type="region of interest" description="Disordered" evidence="6">
    <location>
        <begin position="868"/>
        <end position="887"/>
    </location>
</feature>
<keyword evidence="5" id="KW-0046">Antibiotic resistance</keyword>
<evidence type="ECO:0000313" key="8">
    <source>
        <dbReference type="EMBL" id="MCY1713395.1"/>
    </source>
</evidence>
<feature type="domain" description="Tr-type G" evidence="7">
    <location>
        <begin position="1"/>
        <end position="226"/>
    </location>
</feature>
<keyword evidence="3" id="KW-0648">Protein biosynthesis</keyword>
<dbReference type="Pfam" id="PF03764">
    <property type="entry name" value="EFG_IV"/>
    <property type="match status" value="1"/>
</dbReference>
<evidence type="ECO:0000256" key="6">
    <source>
        <dbReference type="SAM" id="MobiDB-lite"/>
    </source>
</evidence>
<dbReference type="InterPro" id="IPR000795">
    <property type="entry name" value="T_Tr_GTP-bd_dom"/>
</dbReference>
<evidence type="ECO:0000256" key="4">
    <source>
        <dbReference type="ARBA" id="ARBA00023134"/>
    </source>
</evidence>
<protein>
    <submittedName>
        <fullName evidence="8">TetM/TetW/TetO/TetS family tetracycline resistance ribosomal protection protein</fullName>
    </submittedName>
</protein>
<dbReference type="PRINTS" id="PR00315">
    <property type="entry name" value="ELONGATNFCT"/>
</dbReference>
<dbReference type="CDD" id="cd03711">
    <property type="entry name" value="Tet_C"/>
    <property type="match status" value="1"/>
</dbReference>
<gene>
    <name evidence="8" type="ORF">OUY18_03880</name>
</gene>
<comment type="caution">
    <text evidence="8">The sequence shown here is derived from an EMBL/GenBank/DDBJ whole genome shotgun (WGS) entry which is preliminary data.</text>
</comment>
<dbReference type="Pfam" id="PF05991">
    <property type="entry name" value="NYN_YacP"/>
    <property type="match status" value="1"/>
</dbReference>
<dbReference type="NCBIfam" id="TIGR00231">
    <property type="entry name" value="small_GTP"/>
    <property type="match status" value="1"/>
</dbReference>
<dbReference type="InterPro" id="IPR000640">
    <property type="entry name" value="EFG_V-like"/>
</dbReference>
<dbReference type="InterPro" id="IPR053905">
    <property type="entry name" value="EF-G-like_DII"/>
</dbReference>
<dbReference type="InterPro" id="IPR035650">
    <property type="entry name" value="Tet_C"/>
</dbReference>
<dbReference type="InterPro" id="IPR005517">
    <property type="entry name" value="Transl_elong_EFG/EF2_IV"/>
</dbReference>
<keyword evidence="9" id="KW-1185">Reference proteome</keyword>
<dbReference type="SMART" id="SM00889">
    <property type="entry name" value="EFG_IV"/>
    <property type="match status" value="1"/>
</dbReference>
<dbReference type="PANTHER" id="PTHR43261">
    <property type="entry name" value="TRANSLATION ELONGATION FACTOR G-RELATED"/>
    <property type="match status" value="1"/>
</dbReference>
<dbReference type="InterPro" id="IPR010298">
    <property type="entry name" value="YacP-like"/>
</dbReference>
<accession>A0ABT4BSU8</accession>
<dbReference type="InterPro" id="IPR009000">
    <property type="entry name" value="Transl_B-barrel_sf"/>
</dbReference>
<feature type="compositionally biased region" description="Basic and acidic residues" evidence="6">
    <location>
        <begin position="875"/>
        <end position="887"/>
    </location>
</feature>
<proteinExistence type="predicted"/>
<evidence type="ECO:0000256" key="5">
    <source>
        <dbReference type="ARBA" id="ARBA00023251"/>
    </source>
</evidence>
<dbReference type="SUPFAM" id="SSF50447">
    <property type="entry name" value="Translation proteins"/>
    <property type="match status" value="1"/>
</dbReference>
<dbReference type="InterPro" id="IPR041095">
    <property type="entry name" value="EFG_II"/>
</dbReference>
<dbReference type="CDD" id="cd10912">
    <property type="entry name" value="PIN_YacP-like"/>
    <property type="match status" value="1"/>
</dbReference>
<feature type="region of interest" description="Disordered" evidence="6">
    <location>
        <begin position="649"/>
        <end position="672"/>
    </location>
</feature>
<dbReference type="InterPro" id="IPR005225">
    <property type="entry name" value="Small_GTP-bd"/>
</dbReference>
<comment type="function">
    <text evidence="1">Abolishes the inhibitory effect of tetracyclin on protein synthesis by a non-covalent modification of the ribosomes.</text>
</comment>
<dbReference type="EMBL" id="JAPOHA010000003">
    <property type="protein sequence ID" value="MCY1713395.1"/>
    <property type="molecule type" value="Genomic_DNA"/>
</dbReference>
<evidence type="ECO:0000313" key="9">
    <source>
        <dbReference type="Proteomes" id="UP001082703"/>
    </source>
</evidence>
<dbReference type="InterPro" id="IPR035647">
    <property type="entry name" value="EFG_III/V"/>
</dbReference>
<dbReference type="Pfam" id="PF00009">
    <property type="entry name" value="GTP_EFTU"/>
    <property type="match status" value="1"/>
</dbReference>
<dbReference type="Gene3D" id="3.40.50.300">
    <property type="entry name" value="P-loop containing nucleotide triphosphate hydrolases"/>
    <property type="match status" value="1"/>
</dbReference>
<dbReference type="Gene3D" id="3.30.230.10">
    <property type="match status" value="1"/>
</dbReference>
<organism evidence="8 9">
    <name type="scientific">Caproiciproducens galactitolivorans</name>
    <dbReference type="NCBI Taxonomy" id="642589"/>
    <lineage>
        <taxon>Bacteria</taxon>
        <taxon>Bacillati</taxon>
        <taxon>Bacillota</taxon>
        <taxon>Clostridia</taxon>
        <taxon>Eubacteriales</taxon>
        <taxon>Acutalibacteraceae</taxon>
        <taxon>Caproiciproducens</taxon>
    </lineage>
</organism>
<dbReference type="Pfam" id="PF00679">
    <property type="entry name" value="EFG_C"/>
    <property type="match status" value="1"/>
</dbReference>
<dbReference type="Gene3D" id="3.30.70.870">
    <property type="entry name" value="Elongation Factor G (Translational Gtpase), domain 3"/>
    <property type="match status" value="1"/>
</dbReference>
<evidence type="ECO:0000259" key="7">
    <source>
        <dbReference type="PROSITE" id="PS51722"/>
    </source>
</evidence>
<dbReference type="InterPro" id="IPR020568">
    <property type="entry name" value="Ribosomal_Su5_D2-typ_SF"/>
</dbReference>
<dbReference type="InterPro" id="IPR014721">
    <property type="entry name" value="Ribsml_uS5_D2-typ_fold_subgr"/>
</dbReference>
<dbReference type="Gene3D" id="2.40.30.10">
    <property type="entry name" value="Translation factors"/>
    <property type="match status" value="1"/>
</dbReference>
<sequence>MKKLVVGILAHVDAGKTTLSEGMLYRSGCLKKLGRVDHQDSFLDTETLERERGITIFSKQAVLTLGKTEVVLLDTPGHVDFSSEMERTLQVLDYAILVISGTEGIQGHTQTLWRLLERHGIPTFLFINKMDLAGADRAGLLEKLKRKFHDGCVDFGGERDSFWENVAMCDETVLSRYLERGGVTDGEIASLIGRRKLFPCYFGSALKLDGIDAFLQGLERYTRCPDYPPAFGAKVFKITRDPQGNRLTYMKVTGGSLKVKALLTNRRAGLPEGKIWEEKIDQIRIYSGAKYFTVDEAEAGTVCAVAGLSRTFSGEGLGAESASGKPVLEPVLTYQVLLPDGCDTHGALLKLTQLAEEDPQLGIVWNEQLREIHLQLMGEVQLEVLKRLIAERFGLDVEFGPGNIVYRETITAPVEGVGHFEPLRHYAEVHLLLEPGERGSGLQFDTVCGEDLLDRNWQRLILTHLKERTHRGVLTGSPLADMKITLVAGKAHVKHTEGGDFRQATYRAVRQGLMYAESILLEPWYDFRLEIPADYVGRAMSDLLRMSGNISQPETVGSEVVLTGSVPVAEMRGYALEITSYTRGRGRLFCTLKGYEPCHNQDEVVAAIGYDGERDTKNPADSIFCSHGAGFVVKWNQVYSHMHVESFLKPEGTEEPEDAPSAVRRSASDGSLEQDKELKAIFERTYGPVKQRYLPRKQPGQEIQELPKEYTIQPRVTGPEYLLVDGYNILFAWDELNKVARDNLGAARMLLMNILSNYQGFKKCNVILVFDAYKIPHNAGEVVRYNNIHVVFTKEAETADAYIEKVTYEIGKRHRVTVATSDGAEQLIILGHGALRLSAKDFRAEVEQVEGQIAAILDANDWKGKRQAFNVPKAKGQEKSREQKEER</sequence>
<evidence type="ECO:0000256" key="1">
    <source>
        <dbReference type="ARBA" id="ARBA00003987"/>
    </source>
</evidence>
<dbReference type="InterPro" id="IPR027417">
    <property type="entry name" value="P-loop_NTPase"/>
</dbReference>
<dbReference type="PANTHER" id="PTHR43261:SF1">
    <property type="entry name" value="RIBOSOME-RELEASING FACTOR 2, MITOCHONDRIAL"/>
    <property type="match status" value="1"/>
</dbReference>
<keyword evidence="2" id="KW-0547">Nucleotide-binding</keyword>
<dbReference type="Proteomes" id="UP001082703">
    <property type="component" value="Unassembled WGS sequence"/>
</dbReference>
<dbReference type="Gene3D" id="3.30.70.240">
    <property type="match status" value="1"/>
</dbReference>
<dbReference type="Pfam" id="PF14492">
    <property type="entry name" value="EFG_III"/>
    <property type="match status" value="1"/>
</dbReference>